<protein>
    <recommendedName>
        <fullName evidence="4">CCT domain-containing protein</fullName>
    </recommendedName>
</protein>
<name>A0AAD3CQ43_9STRA</name>
<feature type="region of interest" description="Disordered" evidence="3">
    <location>
        <begin position="124"/>
        <end position="175"/>
    </location>
</feature>
<feature type="compositionally biased region" description="Polar residues" evidence="3">
    <location>
        <begin position="162"/>
        <end position="173"/>
    </location>
</feature>
<keyword evidence="2" id="KW-0539">Nucleus</keyword>
<dbReference type="EMBL" id="BLLK01000038">
    <property type="protein sequence ID" value="GFH49813.1"/>
    <property type="molecule type" value="Genomic_DNA"/>
</dbReference>
<evidence type="ECO:0000259" key="4">
    <source>
        <dbReference type="PROSITE" id="PS51017"/>
    </source>
</evidence>
<dbReference type="GO" id="GO:0005634">
    <property type="term" value="C:nucleus"/>
    <property type="evidence" value="ECO:0007669"/>
    <property type="project" value="UniProtKB-SubCell"/>
</dbReference>
<evidence type="ECO:0000256" key="3">
    <source>
        <dbReference type="SAM" id="MobiDB-lite"/>
    </source>
</evidence>
<gene>
    <name evidence="5" type="ORF">CTEN210_06289</name>
</gene>
<evidence type="ECO:0000313" key="6">
    <source>
        <dbReference type="Proteomes" id="UP001054902"/>
    </source>
</evidence>
<evidence type="ECO:0000313" key="5">
    <source>
        <dbReference type="EMBL" id="GFH49813.1"/>
    </source>
</evidence>
<dbReference type="InterPro" id="IPR045281">
    <property type="entry name" value="CONSTANS-like"/>
</dbReference>
<feature type="compositionally biased region" description="Polar residues" evidence="3">
    <location>
        <begin position="129"/>
        <end position="150"/>
    </location>
</feature>
<feature type="compositionally biased region" description="Polar residues" evidence="3">
    <location>
        <begin position="482"/>
        <end position="501"/>
    </location>
</feature>
<proteinExistence type="predicted"/>
<evidence type="ECO:0000256" key="2">
    <source>
        <dbReference type="ARBA" id="ARBA00023242"/>
    </source>
</evidence>
<feature type="region of interest" description="Disordered" evidence="3">
    <location>
        <begin position="482"/>
        <end position="523"/>
    </location>
</feature>
<dbReference type="PROSITE" id="PS51017">
    <property type="entry name" value="CCT"/>
    <property type="match status" value="1"/>
</dbReference>
<feature type="compositionally biased region" description="Basic residues" evidence="3">
    <location>
        <begin position="61"/>
        <end position="70"/>
    </location>
</feature>
<dbReference type="Pfam" id="PF06203">
    <property type="entry name" value="CCT"/>
    <property type="match status" value="1"/>
</dbReference>
<reference evidence="5 6" key="1">
    <citation type="journal article" date="2021" name="Sci. Rep.">
        <title>The genome of the diatom Chaetoceros tenuissimus carries an ancient integrated fragment of an extant virus.</title>
        <authorList>
            <person name="Hongo Y."/>
            <person name="Kimura K."/>
            <person name="Takaki Y."/>
            <person name="Yoshida Y."/>
            <person name="Baba S."/>
            <person name="Kobayashi G."/>
            <person name="Nagasaki K."/>
            <person name="Hano T."/>
            <person name="Tomaru Y."/>
        </authorList>
    </citation>
    <scope>NUCLEOTIDE SEQUENCE [LARGE SCALE GENOMIC DNA]</scope>
    <source>
        <strain evidence="5 6">NIES-3715</strain>
    </source>
</reference>
<feature type="region of interest" description="Disordered" evidence="3">
    <location>
        <begin position="1"/>
        <end position="84"/>
    </location>
</feature>
<dbReference type="Proteomes" id="UP001054902">
    <property type="component" value="Unassembled WGS sequence"/>
</dbReference>
<sequence length="636" mass="68284">MAVCEHPSTTTSIYTDSESTMNTLTTEPSTDTCSEGSAVGIILDSGGVEKKHDSSPMGTRRSTRLSKSQKHISGETSDDSDPHIDVGDVLLHEEEKLMKSEVNQKDRREKQMLAVAIVKNAVKQEEESSGQGNQGQNTCANGSQEENACMSSRKRQKVEAQKGSSATTVNSSVRKPVEAVATRASTRLRTKASSNVGPMAVPNPILSSPALKATQSSVPVTNAAQNVSKAKVKIEPIATNMATRKRTVRRNSSAPAQPLQAPISAPLPDNTLATIKEEPMATATLPIQADIQPEPVSLPSRRRIFSIDLDPEGFDFDLSIAVGDYNEPNADLPPITSSSNTVNINPAASRKASDASATPSDIPMYRGRGLSFELFSFGLSNETSNDLNIEALTGGRPRGDSIIFDPISFSDGGIHEETALRKLRRKSFDMNETDEIQLLNSGGFVEASPAQIQAPQQPVPLQTYSQPAVAKASVTMSSIPNPVSSAPVVTSRSKSTASRNSRGVGRVSASIHSPKSGVKAKHHLSVVGGSQSSKEDTLHMPQGSAAAAAAAASLSSQILQQSMNGTISHTSCPMELLNKGGRIGIYLPEARRERIAKFHSKRKNRIWRKRIKYDCRKKLADSRPRVKGRFVKSLEE</sequence>
<organism evidence="5 6">
    <name type="scientific">Chaetoceros tenuissimus</name>
    <dbReference type="NCBI Taxonomy" id="426638"/>
    <lineage>
        <taxon>Eukaryota</taxon>
        <taxon>Sar</taxon>
        <taxon>Stramenopiles</taxon>
        <taxon>Ochrophyta</taxon>
        <taxon>Bacillariophyta</taxon>
        <taxon>Coscinodiscophyceae</taxon>
        <taxon>Chaetocerotophycidae</taxon>
        <taxon>Chaetocerotales</taxon>
        <taxon>Chaetocerotaceae</taxon>
        <taxon>Chaetoceros</taxon>
    </lineage>
</organism>
<comment type="caution">
    <text evidence="5">The sequence shown here is derived from an EMBL/GenBank/DDBJ whole genome shotgun (WGS) entry which is preliminary data.</text>
</comment>
<dbReference type="InterPro" id="IPR010402">
    <property type="entry name" value="CCT_domain"/>
</dbReference>
<comment type="subcellular location">
    <subcellularLocation>
        <location evidence="1">Nucleus</location>
    </subcellularLocation>
</comment>
<keyword evidence="6" id="KW-1185">Reference proteome</keyword>
<dbReference type="AlphaFoldDB" id="A0AAD3CQ43"/>
<accession>A0AAD3CQ43</accession>
<dbReference type="PANTHER" id="PTHR31319:SF77">
    <property type="entry name" value="ZINC FINGER PROTEIN CONSTANS-LIKE 4"/>
    <property type="match status" value="1"/>
</dbReference>
<dbReference type="PANTHER" id="PTHR31319">
    <property type="entry name" value="ZINC FINGER PROTEIN CONSTANS-LIKE 4"/>
    <property type="match status" value="1"/>
</dbReference>
<feature type="compositionally biased region" description="Polar residues" evidence="3">
    <location>
        <begin position="7"/>
        <end position="35"/>
    </location>
</feature>
<feature type="region of interest" description="Disordered" evidence="3">
    <location>
        <begin position="244"/>
        <end position="267"/>
    </location>
</feature>
<evidence type="ECO:0000256" key="1">
    <source>
        <dbReference type="ARBA" id="ARBA00004123"/>
    </source>
</evidence>
<feature type="domain" description="CCT" evidence="4">
    <location>
        <begin position="591"/>
        <end position="633"/>
    </location>
</feature>